<organism evidence="4 5">
    <name type="scientific">Celeribacter arenosi</name>
    <dbReference type="NCBI Taxonomy" id="792649"/>
    <lineage>
        <taxon>Bacteria</taxon>
        <taxon>Pseudomonadati</taxon>
        <taxon>Pseudomonadota</taxon>
        <taxon>Alphaproteobacteria</taxon>
        <taxon>Rhodobacterales</taxon>
        <taxon>Roseobacteraceae</taxon>
        <taxon>Celeribacter</taxon>
    </lineage>
</organism>
<proteinExistence type="predicted"/>
<dbReference type="PANTHER" id="PTHR43877">
    <property type="entry name" value="AMINOALKYLPHOSPHONATE N-ACETYLTRANSFERASE-RELATED-RELATED"/>
    <property type="match status" value="1"/>
</dbReference>
<name>A0ABP7K030_9RHOB</name>
<feature type="domain" description="N-acetyltransferase" evidence="3">
    <location>
        <begin position="1"/>
        <end position="141"/>
    </location>
</feature>
<dbReference type="Pfam" id="PF13673">
    <property type="entry name" value="Acetyltransf_10"/>
    <property type="match status" value="1"/>
</dbReference>
<comment type="caution">
    <text evidence="4">The sequence shown here is derived from an EMBL/GenBank/DDBJ whole genome shotgun (WGS) entry which is preliminary data.</text>
</comment>
<dbReference type="InterPro" id="IPR016181">
    <property type="entry name" value="Acyl_CoA_acyltransferase"/>
</dbReference>
<accession>A0ABP7K030</accession>
<dbReference type="InterPro" id="IPR000182">
    <property type="entry name" value="GNAT_dom"/>
</dbReference>
<sequence length="141" mass="15366">MKYSVQKTDDIAACIALRIAVFVEEQQVPMDDEIDDLDDVAMHYLARDPDGKPVGTARIYEVGDVGKIGRVCVVASARGTGLGRALIDTCLRELQSHPHLTTIRIGAQDHAIGFYESFGFKVVGDGYLDGGIPHHIMVRAL</sequence>
<dbReference type="EMBL" id="BAABDF010000003">
    <property type="protein sequence ID" value="GAA3859689.1"/>
    <property type="molecule type" value="Genomic_DNA"/>
</dbReference>
<dbReference type="CDD" id="cd04301">
    <property type="entry name" value="NAT_SF"/>
    <property type="match status" value="1"/>
</dbReference>
<evidence type="ECO:0000259" key="3">
    <source>
        <dbReference type="PROSITE" id="PS51186"/>
    </source>
</evidence>
<gene>
    <name evidence="4" type="ORF">GCM10022404_08100</name>
</gene>
<evidence type="ECO:0000256" key="1">
    <source>
        <dbReference type="ARBA" id="ARBA00022679"/>
    </source>
</evidence>
<dbReference type="PROSITE" id="PS51186">
    <property type="entry name" value="GNAT"/>
    <property type="match status" value="1"/>
</dbReference>
<reference evidence="5" key="1">
    <citation type="journal article" date="2019" name="Int. J. Syst. Evol. Microbiol.">
        <title>The Global Catalogue of Microorganisms (GCM) 10K type strain sequencing project: providing services to taxonomists for standard genome sequencing and annotation.</title>
        <authorList>
            <consortium name="The Broad Institute Genomics Platform"/>
            <consortium name="The Broad Institute Genome Sequencing Center for Infectious Disease"/>
            <person name="Wu L."/>
            <person name="Ma J."/>
        </authorList>
    </citation>
    <scope>NUCLEOTIDE SEQUENCE [LARGE SCALE GENOMIC DNA]</scope>
    <source>
        <strain evidence="5">JCM 17190</strain>
    </source>
</reference>
<dbReference type="RefSeq" id="WP_344843789.1">
    <property type="nucleotide sequence ID" value="NZ_BAABDF010000003.1"/>
</dbReference>
<dbReference type="Proteomes" id="UP001399917">
    <property type="component" value="Unassembled WGS sequence"/>
</dbReference>
<keyword evidence="1" id="KW-0808">Transferase</keyword>
<dbReference type="InterPro" id="IPR050832">
    <property type="entry name" value="Bact_Acetyltransf"/>
</dbReference>
<evidence type="ECO:0000313" key="5">
    <source>
        <dbReference type="Proteomes" id="UP001399917"/>
    </source>
</evidence>
<evidence type="ECO:0000256" key="2">
    <source>
        <dbReference type="ARBA" id="ARBA00023315"/>
    </source>
</evidence>
<dbReference type="Gene3D" id="3.40.630.30">
    <property type="match status" value="1"/>
</dbReference>
<evidence type="ECO:0000313" key="4">
    <source>
        <dbReference type="EMBL" id="GAA3859689.1"/>
    </source>
</evidence>
<dbReference type="SUPFAM" id="SSF55729">
    <property type="entry name" value="Acyl-CoA N-acyltransferases (Nat)"/>
    <property type="match status" value="1"/>
</dbReference>
<keyword evidence="5" id="KW-1185">Reference proteome</keyword>
<protein>
    <submittedName>
        <fullName evidence="4">GNAT family N-acetyltransferase</fullName>
    </submittedName>
</protein>
<keyword evidence="2" id="KW-0012">Acyltransferase</keyword>